<keyword evidence="4" id="KW-1185">Reference proteome</keyword>
<comment type="caution">
    <text evidence="3">The sequence shown here is derived from an EMBL/GenBank/DDBJ whole genome shotgun (WGS) entry which is preliminary data.</text>
</comment>
<accession>A0A838CNG2</accession>
<dbReference type="Gene3D" id="3.10.20.420">
    <property type="entry name" value="Bypass-of-forespore C, N-terminal domain"/>
    <property type="match status" value="1"/>
</dbReference>
<sequence length="185" mass="21143">MGIIVLLVAVAGCGAEPEQDHSYEQVHFPDKQSMEKPVIESKETVSTLVKPEPLELTVIMKEHYLDGVIETTTTKETIWSMMDFWAEYKEWTVESQEIDRVVFQREVQDISPLTKKQGYFGLTEDGDLAVFQGQPGEGKIIQSFKPVPIKPLESKRKSELENGIKIQSYQHFEQVLTQFSHEDPV</sequence>
<dbReference type="Pfam" id="PF08977">
    <property type="entry name" value="BOFC_N"/>
    <property type="match status" value="1"/>
</dbReference>
<dbReference type="InterPro" id="IPR015050">
    <property type="entry name" value="BofC_C"/>
</dbReference>
<feature type="domain" description="Bypass of forespore C C-terminal" evidence="1">
    <location>
        <begin position="108"/>
        <end position="180"/>
    </location>
</feature>
<dbReference type="EMBL" id="JACEFG010000001">
    <property type="protein sequence ID" value="MBA2173471.1"/>
    <property type="molecule type" value="Genomic_DNA"/>
</dbReference>
<organism evidence="3 4">
    <name type="scientific">Halobacillus locisalis</name>
    <dbReference type="NCBI Taxonomy" id="220753"/>
    <lineage>
        <taxon>Bacteria</taxon>
        <taxon>Bacillati</taxon>
        <taxon>Bacillota</taxon>
        <taxon>Bacilli</taxon>
        <taxon>Bacillales</taxon>
        <taxon>Bacillaceae</taxon>
        <taxon>Halobacillus</taxon>
    </lineage>
</organism>
<proteinExistence type="predicted"/>
<evidence type="ECO:0000313" key="3">
    <source>
        <dbReference type="EMBL" id="MBA2173471.1"/>
    </source>
</evidence>
<gene>
    <name evidence="3" type="ORF">H0266_01010</name>
</gene>
<evidence type="ECO:0000259" key="1">
    <source>
        <dbReference type="Pfam" id="PF08955"/>
    </source>
</evidence>
<reference evidence="3 4" key="1">
    <citation type="journal article" date="2004" name="Extremophiles">
        <title>Halobacillus locisalis sp. nov., a halophilic bacterium isolated from a marine solar saltern of the Yellow Sea in Korea.</title>
        <authorList>
            <person name="Yoon J.H."/>
            <person name="Kang K.H."/>
            <person name="Oh T.K."/>
            <person name="Park Y.H."/>
        </authorList>
    </citation>
    <scope>NUCLEOTIDE SEQUENCE [LARGE SCALE GENOMIC DNA]</scope>
    <source>
        <strain evidence="3 4">KCTC 3788</strain>
    </source>
</reference>
<dbReference type="Gene3D" id="3.30.70.1740">
    <property type="entry name" value="Bypass-of-forespore C, C-terminal domain"/>
    <property type="match status" value="1"/>
</dbReference>
<evidence type="ECO:0000313" key="4">
    <source>
        <dbReference type="Proteomes" id="UP000571017"/>
    </source>
</evidence>
<dbReference type="InterPro" id="IPR015071">
    <property type="entry name" value="BOFC_N"/>
</dbReference>
<dbReference type="InterPro" id="IPR038118">
    <property type="entry name" value="BOFC_N_sf"/>
</dbReference>
<name>A0A838CNG2_9BACI</name>
<feature type="domain" description="Bypass-of-forespore C N-terminal" evidence="2">
    <location>
        <begin position="57"/>
        <end position="105"/>
    </location>
</feature>
<dbReference type="AlphaFoldDB" id="A0A838CNG2"/>
<dbReference type="Pfam" id="PF08955">
    <property type="entry name" value="BofC_C"/>
    <property type="match status" value="1"/>
</dbReference>
<evidence type="ECO:0000259" key="2">
    <source>
        <dbReference type="Pfam" id="PF08977"/>
    </source>
</evidence>
<dbReference type="InterPro" id="IPR038117">
    <property type="entry name" value="BofC_C_sf"/>
</dbReference>
<dbReference type="Proteomes" id="UP000571017">
    <property type="component" value="Unassembled WGS sequence"/>
</dbReference>
<protein>
    <submittedName>
        <fullName evidence="3">BofC C-terminal domain-containing protein</fullName>
    </submittedName>
</protein>